<gene>
    <name evidence="1" type="ORF">H1164_08090</name>
</gene>
<organism evidence="1 2">
    <name type="scientific">Thermoactinomyces daqus</name>
    <dbReference type="NCBI Taxonomy" id="1329516"/>
    <lineage>
        <taxon>Bacteria</taxon>
        <taxon>Bacillati</taxon>
        <taxon>Bacillota</taxon>
        <taxon>Bacilli</taxon>
        <taxon>Bacillales</taxon>
        <taxon>Thermoactinomycetaceae</taxon>
        <taxon>Thermoactinomyces</taxon>
    </lineage>
</organism>
<sequence length="49" mass="5245">MENDGPGGAIVCRAYHSVKAKLAVRGKPCLAKALRRQTGRRMVAAEIHG</sequence>
<dbReference type="AlphaFoldDB" id="A0A7W1XA09"/>
<dbReference type="Proteomes" id="UP000530514">
    <property type="component" value="Unassembled WGS sequence"/>
</dbReference>
<accession>A0A7W1XA09</accession>
<dbReference type="RefSeq" id="WP_160173890.1">
    <property type="nucleotide sequence ID" value="NZ_JACEIP010000010.1"/>
</dbReference>
<name>A0A7W1XA09_9BACL</name>
<evidence type="ECO:0000313" key="2">
    <source>
        <dbReference type="Proteomes" id="UP000530514"/>
    </source>
</evidence>
<evidence type="ECO:0000313" key="1">
    <source>
        <dbReference type="EMBL" id="MBA4542860.1"/>
    </source>
</evidence>
<dbReference type="EMBL" id="JACEIP010000010">
    <property type="protein sequence ID" value="MBA4542860.1"/>
    <property type="molecule type" value="Genomic_DNA"/>
</dbReference>
<proteinExistence type="predicted"/>
<reference evidence="1 2" key="1">
    <citation type="submission" date="2020-07" db="EMBL/GenBank/DDBJ databases">
        <authorList>
            <person name="Feng H."/>
        </authorList>
    </citation>
    <scope>NUCLEOTIDE SEQUENCE [LARGE SCALE GENOMIC DNA]</scope>
    <source>
        <strain evidence="2">s-11</strain>
    </source>
</reference>
<protein>
    <submittedName>
        <fullName evidence="1">Uncharacterized protein</fullName>
    </submittedName>
</protein>
<comment type="caution">
    <text evidence="1">The sequence shown here is derived from an EMBL/GenBank/DDBJ whole genome shotgun (WGS) entry which is preliminary data.</text>
</comment>
<keyword evidence="2" id="KW-1185">Reference proteome</keyword>